<keyword evidence="1" id="KW-0378">Hydrolase</keyword>
<dbReference type="Gene3D" id="2.70.40.10">
    <property type="match status" value="1"/>
</dbReference>
<feature type="region of interest" description="Disordered" evidence="3">
    <location>
        <begin position="158"/>
        <end position="182"/>
    </location>
</feature>
<dbReference type="OrthoDB" id="13481at10239"/>
<gene>
    <name evidence="4" type="primary">107</name>
    <name evidence="4" type="ORF">HGTV1_107</name>
</gene>
<dbReference type="SUPFAM" id="SSF51283">
    <property type="entry name" value="dUTPase-like"/>
    <property type="match status" value="1"/>
</dbReference>
<evidence type="ECO:0000313" key="4">
    <source>
        <dbReference type="EMBL" id="AGM11405.1"/>
    </source>
</evidence>
<dbReference type="PANTHER" id="PTHR42680:SF3">
    <property type="entry name" value="DCTP DEAMINASE"/>
    <property type="match status" value="1"/>
</dbReference>
<dbReference type="InterPro" id="IPR036157">
    <property type="entry name" value="dUTPase-like_sf"/>
</dbReference>
<dbReference type="CDD" id="cd07557">
    <property type="entry name" value="trimeric_dUTPase"/>
    <property type="match status" value="1"/>
</dbReference>
<dbReference type="Pfam" id="PF22769">
    <property type="entry name" value="DCD"/>
    <property type="match status" value="1"/>
</dbReference>
<dbReference type="GeneID" id="16194163"/>
<dbReference type="HAMAP" id="MF_00146">
    <property type="entry name" value="dCTP_deaminase"/>
    <property type="match status" value="1"/>
</dbReference>
<keyword evidence="2" id="KW-0546">Nucleotide metabolism</keyword>
<dbReference type="InterPro" id="IPR011962">
    <property type="entry name" value="dCTP_deaminase"/>
</dbReference>
<organism evidence="4 5">
    <name type="scientific">Halogranum tailed virus 1</name>
    <dbReference type="NCBI Taxonomy" id="1273749"/>
    <lineage>
        <taxon>Viruses</taxon>
        <taxon>Duplodnaviria</taxon>
        <taxon>Heunggongvirae</taxon>
        <taxon>Uroviricota</taxon>
        <taxon>Caudoviricetes</taxon>
        <taxon>Thumleimavirales</taxon>
        <taxon>Halomagnusviridae</taxon>
        <taxon>Hagravirus</taxon>
        <taxon>Hagravirus capitaneum</taxon>
        <taxon>Hagravirus HGTV1</taxon>
    </lineage>
</organism>
<dbReference type="EMBL" id="KC292026">
    <property type="protein sequence ID" value="AGM11405.1"/>
    <property type="molecule type" value="Genomic_DNA"/>
</dbReference>
<dbReference type="Proteomes" id="UP000202786">
    <property type="component" value="Segment"/>
</dbReference>
<dbReference type="NCBIfam" id="TIGR02274">
    <property type="entry name" value="dCTP_deam"/>
    <property type="match status" value="1"/>
</dbReference>
<dbReference type="GO" id="GO:0006229">
    <property type="term" value="P:dUTP biosynthetic process"/>
    <property type="evidence" value="ECO:0007669"/>
    <property type="project" value="InterPro"/>
</dbReference>
<sequence>MILGEQEIIERVESGDLYISPFVEEHVEPASVDLRLGHSFTTIEPTGRTIDTHDPDSFEARTFEVDTLELYPGETILGTTLEEVGIPSDLVGNVVGRSSLGRLDVVIHKTAGFIDPGFKGEITLEIENEGQHPVKLYPGDRVCQIWFARVNGVETPYGEERGSQYQGQSGATPSGMQFDSRE</sequence>
<reference evidence="4 5" key="1">
    <citation type="submission" date="2012-12" db="EMBL/GenBank/DDBJ databases">
        <authorList>
            <person name="Sencilo A."/>
            <person name="Jacobs-Sera D."/>
            <person name="Russell D.A."/>
            <person name="Ko C."/>
            <person name="Atanasova N."/>
            <person name="Osterlund E."/>
            <person name="Oksanen H.M."/>
            <person name="Bamford D.H."/>
            <person name="Hatfull G.F."/>
            <person name="Roine E."/>
            <person name="Hendrix R.W."/>
        </authorList>
    </citation>
    <scope>NUCLEOTIDE SEQUENCE [LARGE SCALE GENOMIC DNA]</scope>
</reference>
<proteinExistence type="inferred from homology"/>
<accession>R4T945</accession>
<evidence type="ECO:0000256" key="3">
    <source>
        <dbReference type="SAM" id="MobiDB-lite"/>
    </source>
</evidence>
<feature type="compositionally biased region" description="Polar residues" evidence="3">
    <location>
        <begin position="163"/>
        <end position="182"/>
    </location>
</feature>
<keyword evidence="5" id="KW-1185">Reference proteome</keyword>
<dbReference type="PANTHER" id="PTHR42680">
    <property type="entry name" value="DCTP DEAMINASE"/>
    <property type="match status" value="1"/>
</dbReference>
<dbReference type="InterPro" id="IPR033704">
    <property type="entry name" value="dUTPase_trimeric"/>
</dbReference>
<protein>
    <submittedName>
        <fullName evidence="4">Trimeric dUTPase</fullName>
    </submittedName>
</protein>
<evidence type="ECO:0000256" key="1">
    <source>
        <dbReference type="ARBA" id="ARBA00022801"/>
    </source>
</evidence>
<evidence type="ECO:0000256" key="2">
    <source>
        <dbReference type="ARBA" id="ARBA00023080"/>
    </source>
</evidence>
<dbReference type="GO" id="GO:0015949">
    <property type="term" value="P:nucleobase-containing small molecule interconversion"/>
    <property type="evidence" value="ECO:0007669"/>
    <property type="project" value="TreeGrafter"/>
</dbReference>
<dbReference type="GO" id="GO:0008829">
    <property type="term" value="F:dCTP deaminase activity"/>
    <property type="evidence" value="ECO:0007669"/>
    <property type="project" value="InterPro"/>
</dbReference>
<dbReference type="KEGG" id="vg:16194163"/>
<name>R4T945_9CAUD</name>
<dbReference type="RefSeq" id="YP_008059283.1">
    <property type="nucleotide sequence ID" value="NC_021328.1"/>
</dbReference>
<evidence type="ECO:0000313" key="5">
    <source>
        <dbReference type="Proteomes" id="UP000202786"/>
    </source>
</evidence>